<keyword evidence="3 7" id="KW-0805">Transcription regulation</keyword>
<keyword evidence="5 7" id="KW-0539">Nucleus</keyword>
<dbReference type="GO" id="GO:0006357">
    <property type="term" value="P:regulation of transcription by RNA polymerase II"/>
    <property type="evidence" value="ECO:0007669"/>
    <property type="project" value="InterPro"/>
</dbReference>
<dbReference type="GO" id="GO:0005634">
    <property type="term" value="C:nucleus"/>
    <property type="evidence" value="ECO:0007669"/>
    <property type="project" value="UniProtKB-SubCell"/>
</dbReference>
<protein>
    <recommendedName>
        <fullName evidence="7">Enhancer of polycomb-like protein</fullName>
    </recommendedName>
</protein>
<dbReference type="STRING" id="764103.G7E8U6"/>
<evidence type="ECO:0000256" key="3">
    <source>
        <dbReference type="ARBA" id="ARBA00023015"/>
    </source>
</evidence>
<evidence type="ECO:0000256" key="7">
    <source>
        <dbReference type="RuleBase" id="RU361124"/>
    </source>
</evidence>
<evidence type="ECO:0000256" key="8">
    <source>
        <dbReference type="SAM" id="MobiDB-lite"/>
    </source>
</evidence>
<organism evidence="10 11">
    <name type="scientific">Mixia osmundae (strain CBS 9802 / IAM 14324 / JCM 22182 / KY 12970)</name>
    <dbReference type="NCBI Taxonomy" id="764103"/>
    <lineage>
        <taxon>Eukaryota</taxon>
        <taxon>Fungi</taxon>
        <taxon>Dikarya</taxon>
        <taxon>Basidiomycota</taxon>
        <taxon>Pucciniomycotina</taxon>
        <taxon>Mixiomycetes</taxon>
        <taxon>Mixiales</taxon>
        <taxon>Mixiaceae</taxon>
        <taxon>Mixia</taxon>
    </lineage>
</organism>
<reference evidence="10 11" key="2">
    <citation type="journal article" date="2012" name="Open Biol.">
        <title>Characteristics of nucleosomes and linker DNA regions on the genome of the basidiomycete Mixia osmundae revealed by mono- and dinucleosome mapping.</title>
        <authorList>
            <person name="Nishida H."/>
            <person name="Kondo S."/>
            <person name="Matsumoto T."/>
            <person name="Suzuki Y."/>
            <person name="Yoshikawa H."/>
            <person name="Taylor T.D."/>
            <person name="Sugiyama J."/>
        </authorList>
    </citation>
    <scope>NUCLEOTIDE SEQUENCE [LARGE SCALE GENOMIC DNA]</scope>
    <source>
        <strain evidence="11">CBS 9802 / IAM 14324 / JCM 22182 / KY 12970</strain>
    </source>
</reference>
<dbReference type="PANTHER" id="PTHR14898">
    <property type="entry name" value="ENHANCER OF POLYCOMB"/>
    <property type="match status" value="1"/>
</dbReference>
<evidence type="ECO:0000313" key="10">
    <source>
        <dbReference type="EMBL" id="GAA99564.1"/>
    </source>
</evidence>
<dbReference type="Proteomes" id="UP000009131">
    <property type="component" value="Unassembled WGS sequence"/>
</dbReference>
<dbReference type="GO" id="GO:0035267">
    <property type="term" value="C:NuA4 histone acetyltransferase complex"/>
    <property type="evidence" value="ECO:0007669"/>
    <property type="project" value="InterPro"/>
</dbReference>
<dbReference type="EMBL" id="BABT02000220">
    <property type="protein sequence ID" value="GAA99564.1"/>
    <property type="molecule type" value="Genomic_DNA"/>
</dbReference>
<feature type="domain" description="Enhancer of polycomb-like N-terminal" evidence="9">
    <location>
        <begin position="9"/>
        <end position="225"/>
    </location>
</feature>
<dbReference type="Pfam" id="PF10513">
    <property type="entry name" value="EPL1"/>
    <property type="match status" value="1"/>
</dbReference>
<feature type="region of interest" description="Disordered" evidence="8">
    <location>
        <begin position="787"/>
        <end position="874"/>
    </location>
</feature>
<dbReference type="HOGENOM" id="CLU_309317_0_0_1"/>
<sequence length="874" mass="95956">MPVKSTRFRNKKINYKQKLAILTGSLDVPLDEISNDPSLSEEPGRNHPTEVEKLLGGEKGPGHVETGVDKEEESEHHLQQVINANLASFNRSSRATAGAPGSPGKAALTAHIPTPDATGSISQIEYDKVYLPNSFTLPSTYIRSSETVEDCIGIGYCMDEEDEDWLVEYNATIEGNASVPPEPEALGRGNRSASKAKGKDRDVDAPLDAPISEDDFELVMDQFERITEEKEPMLRTDLSRIPTRADLEATFVVSPLYPRLALVKPFARSIYPHWRDRRTKRDGKMIIPSLDFDETDEENPYVCFRRREIKLPRKTRRAETHYVERLVRLRTDLTAARELVLRVLERERIKKDSLEAESKVFEIRCTMRELKRRTGEYEGDEDILISKRDKRRKEAALAAGAQGSLRVPLRLPRADANPAPTAALAEPMSVYKERAAAMAQRIERDLQRKREADAAWEDWTDGAFVPRPLNTPAKHWRAAESVMLPSGPEGQAPGQVRAFAHHFQPVINNVRQSFRRRVGRGGRILVDRLAMSERRANRSRPFPLASDDEMDKDAIARLAEKWRYDSDVGNDLPFADDPMIIDDYELQYSHARLGLLRPGDAESLQPNPIYLEHAENWLLREPEKLGPLQVVGRLPIRAMTHPPAGASLTTAQQQQQLLATPNQSAVVSQMMAAAANHAAASQAQLRNRANANAQAQAQQQALANQRRAPNGSPLPVAANVPGPASGLAGLQQWQNMNGIIGSQVPTAAQAQQFAALQNGLQYAQRIPANGQAQQVIASPTVGANGLPATSRLSAPPYSGAPPTATSPATHGLANGLAVQRPPSQNGQYNGNGQAGSPRIAANGTPFTLPAGSPNVQQKTLAQAGAPNLRRVGAQ</sequence>
<proteinExistence type="inferred from homology"/>
<feature type="compositionally biased region" description="Basic and acidic residues" evidence="8">
    <location>
        <begin position="42"/>
        <end position="67"/>
    </location>
</feature>
<accession>G7E8U6</accession>
<evidence type="ECO:0000256" key="1">
    <source>
        <dbReference type="ARBA" id="ARBA00004123"/>
    </source>
</evidence>
<evidence type="ECO:0000256" key="6">
    <source>
        <dbReference type="ARBA" id="ARBA00025513"/>
    </source>
</evidence>
<comment type="caution">
    <text evidence="10">The sequence shown here is derived from an EMBL/GenBank/DDBJ whole genome shotgun (WGS) entry which is preliminary data.</text>
</comment>
<dbReference type="InterPro" id="IPR024943">
    <property type="entry name" value="Enhancer_polycomb"/>
</dbReference>
<dbReference type="InterPro" id="IPR019542">
    <property type="entry name" value="Enhancer_polycomb-like_N"/>
</dbReference>
<dbReference type="FunCoup" id="G7E8U6">
    <property type="interactions" value="293"/>
</dbReference>
<keyword evidence="11" id="KW-1185">Reference proteome</keyword>
<evidence type="ECO:0000256" key="4">
    <source>
        <dbReference type="ARBA" id="ARBA00023163"/>
    </source>
</evidence>
<evidence type="ECO:0000256" key="2">
    <source>
        <dbReference type="ARBA" id="ARBA00008035"/>
    </source>
</evidence>
<comment type="subcellular location">
    <subcellularLocation>
        <location evidence="1 7">Nucleus</location>
    </subcellularLocation>
</comment>
<keyword evidence="4 7" id="KW-0804">Transcription</keyword>
<feature type="region of interest" description="Disordered" evidence="8">
    <location>
        <begin position="29"/>
        <end position="67"/>
    </location>
</feature>
<evidence type="ECO:0000256" key="5">
    <source>
        <dbReference type="ARBA" id="ARBA00023242"/>
    </source>
</evidence>
<dbReference type="AlphaFoldDB" id="G7E8U6"/>
<evidence type="ECO:0000313" key="11">
    <source>
        <dbReference type="Proteomes" id="UP000009131"/>
    </source>
</evidence>
<dbReference type="OMA" id="HKSASIQ"/>
<feature type="region of interest" description="Disordered" evidence="8">
    <location>
        <begin position="176"/>
        <end position="208"/>
    </location>
</feature>
<evidence type="ECO:0000259" key="9">
    <source>
        <dbReference type="Pfam" id="PF10513"/>
    </source>
</evidence>
<name>G7E8U6_MIXOS</name>
<comment type="function">
    <text evidence="6">Component of the NuA4 histone acetyltransferase complex which is involved in transcriptional activation of selected genes principally by acetylation of nucleosomal histone H4 and H2A. The NuA4 complex is also involved in DNA repair. Involved in gene silencing by neighboring heterochromatin, blockage of the silencing spreading along the chromosome, and required for cell cycle progression through G2/M.</text>
</comment>
<gene>
    <name evidence="10" type="primary">Mo06265</name>
    <name evidence="10" type="ORF">E5Q_06265</name>
</gene>
<dbReference type="OrthoDB" id="435275at2759"/>
<dbReference type="InParanoid" id="G7E8U6"/>
<dbReference type="eggNOG" id="KOG2261">
    <property type="taxonomic scope" value="Eukaryota"/>
</dbReference>
<comment type="similarity">
    <text evidence="2 7">Belongs to the enhancer of polycomb family.</text>
</comment>
<dbReference type="RefSeq" id="XP_014568789.1">
    <property type="nucleotide sequence ID" value="XM_014713303.1"/>
</dbReference>
<reference evidence="10 11" key="1">
    <citation type="journal article" date="2011" name="J. Gen. Appl. Microbiol.">
        <title>Draft genome sequencing of the enigmatic basidiomycete Mixia osmundae.</title>
        <authorList>
            <person name="Nishida H."/>
            <person name="Nagatsuka Y."/>
            <person name="Sugiyama J."/>
        </authorList>
    </citation>
    <scope>NUCLEOTIDE SEQUENCE [LARGE SCALE GENOMIC DNA]</scope>
    <source>
        <strain evidence="11">CBS 9802 / IAM 14324 / JCM 22182 / KY 12970</strain>
    </source>
</reference>